<keyword evidence="3" id="KW-1185">Reference proteome</keyword>
<protein>
    <submittedName>
        <fullName evidence="2">Short-chain fatty acids transporter</fullName>
    </submittedName>
</protein>
<dbReference type="AlphaFoldDB" id="A0A852VUK9"/>
<name>A0A852VUK9_9MICO</name>
<gene>
    <name evidence="2" type="ORF">BJY20_001755</name>
</gene>
<dbReference type="Proteomes" id="UP000554054">
    <property type="component" value="Unassembled WGS sequence"/>
</dbReference>
<keyword evidence="1" id="KW-0472">Membrane</keyword>
<feature type="transmembrane region" description="Helical" evidence="1">
    <location>
        <begin position="95"/>
        <end position="128"/>
    </location>
</feature>
<feature type="transmembrane region" description="Helical" evidence="1">
    <location>
        <begin position="350"/>
        <end position="374"/>
    </location>
</feature>
<feature type="transmembrane region" description="Helical" evidence="1">
    <location>
        <begin position="191"/>
        <end position="211"/>
    </location>
</feature>
<dbReference type="RefSeq" id="WP_185991181.1">
    <property type="nucleotide sequence ID" value="NZ_JACCAE010000001.1"/>
</dbReference>
<feature type="transmembrane region" description="Helical" evidence="1">
    <location>
        <begin position="253"/>
        <end position="271"/>
    </location>
</feature>
<organism evidence="2 3">
    <name type="scientific">Janibacter cremeus</name>
    <dbReference type="NCBI Taxonomy" id="1285192"/>
    <lineage>
        <taxon>Bacteria</taxon>
        <taxon>Bacillati</taxon>
        <taxon>Actinomycetota</taxon>
        <taxon>Actinomycetes</taxon>
        <taxon>Micrococcales</taxon>
        <taxon>Intrasporangiaceae</taxon>
        <taxon>Janibacter</taxon>
    </lineage>
</organism>
<dbReference type="InterPro" id="IPR006160">
    <property type="entry name" value="SCFA_transpt_AtoE"/>
</dbReference>
<sequence>MLKVVSRPLVRLAERYLPTAFVFAVVLTAIVAVGALLATDSGPVEVVRAWGDGLTGLLAFMTQMALVLLLGYMLANTGPVRRLLERLARVPRTPAQAYGFVALCAAVASLFTWGLGLVVAALLSIEVARIGRDRGLKLHYPLLVAAGYSGFVVWHMGYSGSGPLAAATPGSFVEDQLGHTIPVTETIFASWNMLAAVVTVIAVVGTMMLMAPGKDDRIVELPKGASLEDAQGNDPIETTEGPTPADRIDTSRFVTLAIGLFLLAYLILYFAQEGMSLTLDIVNWTFLCLVLLLVRNARELGQLVAKAAANVGEILVQFPLYAGIMGIMTATGLVAMLADFFVSISTETTLGVWAFLAGGIVNVFVPSGGGQFAIQAPIFLDAAKQLGVDPAIVVMGVAYGDQWTNMIQPFWALPMLAIARLRIRDVMGFTTVTLIVTGVVFAVTMVLASL</sequence>
<evidence type="ECO:0000256" key="1">
    <source>
        <dbReference type="SAM" id="Phobius"/>
    </source>
</evidence>
<feature type="transmembrane region" description="Helical" evidence="1">
    <location>
        <begin position="426"/>
        <end position="448"/>
    </location>
</feature>
<comment type="caution">
    <text evidence="2">The sequence shown here is derived from an EMBL/GenBank/DDBJ whole genome shotgun (WGS) entry which is preliminary data.</text>
</comment>
<feature type="transmembrane region" description="Helical" evidence="1">
    <location>
        <begin position="20"/>
        <end position="38"/>
    </location>
</feature>
<dbReference type="GO" id="GO:0005886">
    <property type="term" value="C:plasma membrane"/>
    <property type="evidence" value="ECO:0007669"/>
    <property type="project" value="TreeGrafter"/>
</dbReference>
<dbReference type="Pfam" id="PF02667">
    <property type="entry name" value="SCFA_trans"/>
    <property type="match status" value="1"/>
</dbReference>
<keyword evidence="1" id="KW-0812">Transmembrane</keyword>
<evidence type="ECO:0000313" key="2">
    <source>
        <dbReference type="EMBL" id="NYF98363.1"/>
    </source>
</evidence>
<dbReference type="EMBL" id="JACCAE010000001">
    <property type="protein sequence ID" value="NYF98363.1"/>
    <property type="molecule type" value="Genomic_DNA"/>
</dbReference>
<feature type="transmembrane region" description="Helical" evidence="1">
    <location>
        <begin position="50"/>
        <end position="75"/>
    </location>
</feature>
<feature type="transmembrane region" description="Helical" evidence="1">
    <location>
        <begin position="314"/>
        <end position="338"/>
    </location>
</feature>
<dbReference type="PANTHER" id="PTHR41983">
    <property type="entry name" value="SHORT-CHAIN FATTY ACID TRANSPORTER-RELATED"/>
    <property type="match status" value="1"/>
</dbReference>
<feature type="transmembrane region" description="Helical" evidence="1">
    <location>
        <begin position="277"/>
        <end position="294"/>
    </location>
</feature>
<dbReference type="PANTHER" id="PTHR41983:SF2">
    <property type="entry name" value="SHORT-CHAIN FATTY ACID TRANSPORTER-RELATED"/>
    <property type="match status" value="1"/>
</dbReference>
<evidence type="ECO:0000313" key="3">
    <source>
        <dbReference type="Proteomes" id="UP000554054"/>
    </source>
</evidence>
<accession>A0A852VUK9</accession>
<proteinExistence type="predicted"/>
<keyword evidence="1" id="KW-1133">Transmembrane helix</keyword>
<reference evidence="2 3" key="1">
    <citation type="submission" date="2020-07" db="EMBL/GenBank/DDBJ databases">
        <title>Sequencing the genomes of 1000 actinobacteria strains.</title>
        <authorList>
            <person name="Klenk H.-P."/>
        </authorList>
    </citation>
    <scope>NUCLEOTIDE SEQUENCE [LARGE SCALE GENOMIC DNA]</scope>
    <source>
        <strain evidence="2 3">DSM 26154</strain>
    </source>
</reference>